<dbReference type="PROSITE" id="PS50405">
    <property type="entry name" value="GST_CTER"/>
    <property type="match status" value="1"/>
</dbReference>
<dbReference type="Gene3D" id="1.20.1050.10">
    <property type="match status" value="1"/>
</dbReference>
<comment type="similarity">
    <text evidence="1 2">Belongs to the GST superfamily.</text>
</comment>
<dbReference type="PANTHER" id="PTHR44051">
    <property type="entry name" value="GLUTATHIONE S-TRANSFERASE-RELATED"/>
    <property type="match status" value="1"/>
</dbReference>
<feature type="domain" description="GST C-terminal" evidence="4">
    <location>
        <begin position="109"/>
        <end position="246"/>
    </location>
</feature>
<dbReference type="SFLD" id="SFLDG00358">
    <property type="entry name" value="Main_(cytGST)"/>
    <property type="match status" value="1"/>
</dbReference>
<evidence type="ECO:0000259" key="4">
    <source>
        <dbReference type="PROSITE" id="PS50405"/>
    </source>
</evidence>
<dbReference type="InterPro" id="IPR004045">
    <property type="entry name" value="Glutathione_S-Trfase_N"/>
</dbReference>
<dbReference type="SUPFAM" id="SSF52833">
    <property type="entry name" value="Thioredoxin-like"/>
    <property type="match status" value="1"/>
</dbReference>
<dbReference type="Pfam" id="PF00043">
    <property type="entry name" value="GST_C"/>
    <property type="match status" value="1"/>
</dbReference>
<evidence type="ECO:0000256" key="1">
    <source>
        <dbReference type="ARBA" id="ARBA00007409"/>
    </source>
</evidence>
<dbReference type="Proteomes" id="UP001148614">
    <property type="component" value="Unassembled WGS sequence"/>
</dbReference>
<evidence type="ECO:0000313" key="6">
    <source>
        <dbReference type="Proteomes" id="UP001148614"/>
    </source>
</evidence>
<evidence type="ECO:0008006" key="7">
    <source>
        <dbReference type="Google" id="ProtNLM"/>
    </source>
</evidence>
<dbReference type="InterPro" id="IPR010987">
    <property type="entry name" value="Glutathione-S-Trfase_C-like"/>
</dbReference>
<dbReference type="VEuPathDB" id="FungiDB:F4678DRAFT_161255"/>
<dbReference type="InterPro" id="IPR036282">
    <property type="entry name" value="Glutathione-S-Trfase_C_sf"/>
</dbReference>
<sequence>MSSEAADPTGLIAKSGIELLTFGTPNGYKISILLEELRGAYGKDYTYQPINIGHNIQKQPWFTAICPNGRIPAIVDHDRGGFAVFEGLAILGYLTRHYDPQKKFSFPPDSNEYDEAETWMAWQHGGLGPMQGQAGHFVRFAKEKIPYGIQRYVGETERLYGVLDARLEGRDFIVGNKYSIADINLLGWINVARLSGIILEEQFPNIDKWLNRCLERPAVRRGFAIPFASPLTNASVKEGIEANPALKRQVEETDKLIKNAKTQYGYKYTSP</sequence>
<feature type="domain" description="GST N-terminal" evidence="3">
    <location>
        <begin position="18"/>
        <end position="102"/>
    </location>
</feature>
<evidence type="ECO:0000313" key="5">
    <source>
        <dbReference type="EMBL" id="KAJ3561559.1"/>
    </source>
</evidence>
<dbReference type="InterPro" id="IPR004046">
    <property type="entry name" value="GST_C"/>
</dbReference>
<dbReference type="InterPro" id="IPR036249">
    <property type="entry name" value="Thioredoxin-like_sf"/>
</dbReference>
<name>A0A9W8TJ10_9PEZI</name>
<evidence type="ECO:0000259" key="3">
    <source>
        <dbReference type="PROSITE" id="PS50404"/>
    </source>
</evidence>
<gene>
    <name evidence="5" type="ORF">NPX13_g8898</name>
</gene>
<dbReference type="SFLD" id="SFLDG01151">
    <property type="entry name" value="Main.2:_Nu-like"/>
    <property type="match status" value="1"/>
</dbReference>
<dbReference type="Gene3D" id="3.40.30.10">
    <property type="entry name" value="Glutaredoxin"/>
    <property type="match status" value="1"/>
</dbReference>
<organism evidence="5 6">
    <name type="scientific">Xylaria arbuscula</name>
    <dbReference type="NCBI Taxonomy" id="114810"/>
    <lineage>
        <taxon>Eukaryota</taxon>
        <taxon>Fungi</taxon>
        <taxon>Dikarya</taxon>
        <taxon>Ascomycota</taxon>
        <taxon>Pezizomycotina</taxon>
        <taxon>Sordariomycetes</taxon>
        <taxon>Xylariomycetidae</taxon>
        <taxon>Xylariales</taxon>
        <taxon>Xylariaceae</taxon>
        <taxon>Xylaria</taxon>
    </lineage>
</organism>
<dbReference type="AlphaFoldDB" id="A0A9W8TJ10"/>
<dbReference type="PANTHER" id="PTHR44051:SF6">
    <property type="entry name" value="GLUTATHIONE S-TRANSFERASE II"/>
    <property type="match status" value="1"/>
</dbReference>
<dbReference type="SUPFAM" id="SSF47616">
    <property type="entry name" value="GST C-terminal domain-like"/>
    <property type="match status" value="1"/>
</dbReference>
<accession>A0A9W8TJ10</accession>
<keyword evidence="6" id="KW-1185">Reference proteome</keyword>
<protein>
    <recommendedName>
        <fullName evidence="7">Glutathione S-transferase II</fullName>
    </recommendedName>
</protein>
<evidence type="ECO:0000256" key="2">
    <source>
        <dbReference type="RuleBase" id="RU003494"/>
    </source>
</evidence>
<reference evidence="5" key="1">
    <citation type="submission" date="2022-07" db="EMBL/GenBank/DDBJ databases">
        <title>Genome Sequence of Xylaria arbuscula.</title>
        <authorList>
            <person name="Buettner E."/>
        </authorList>
    </citation>
    <scope>NUCLEOTIDE SEQUENCE</scope>
    <source>
        <strain evidence="5">VT107</strain>
    </source>
</reference>
<dbReference type="EMBL" id="JANPWZ010002048">
    <property type="protein sequence ID" value="KAJ3561559.1"/>
    <property type="molecule type" value="Genomic_DNA"/>
</dbReference>
<dbReference type="CDD" id="cd03048">
    <property type="entry name" value="GST_N_Ure2p_like"/>
    <property type="match status" value="1"/>
</dbReference>
<dbReference type="PROSITE" id="PS50404">
    <property type="entry name" value="GST_NTER"/>
    <property type="match status" value="1"/>
</dbReference>
<comment type="caution">
    <text evidence="5">The sequence shown here is derived from an EMBL/GenBank/DDBJ whole genome shotgun (WGS) entry which is preliminary data.</text>
</comment>
<dbReference type="OrthoDB" id="422574at2759"/>
<proteinExistence type="inferred from homology"/>
<dbReference type="Pfam" id="PF02798">
    <property type="entry name" value="GST_N"/>
    <property type="match status" value="1"/>
</dbReference>
<dbReference type="SFLD" id="SFLDS00019">
    <property type="entry name" value="Glutathione_Transferase_(cytos"/>
    <property type="match status" value="1"/>
</dbReference>
<dbReference type="InterPro" id="IPR040079">
    <property type="entry name" value="Glutathione_S-Trfase"/>
</dbReference>